<accession>A0ABU5EE00</accession>
<comment type="caution">
    <text evidence="2">The sequence shown here is derived from an EMBL/GenBank/DDBJ whole genome shotgun (WGS) entry which is preliminary data.</text>
</comment>
<protein>
    <submittedName>
        <fullName evidence="2">Questin oxidase family protein</fullName>
    </submittedName>
</protein>
<evidence type="ECO:0000313" key="2">
    <source>
        <dbReference type="EMBL" id="MDY0884284.1"/>
    </source>
</evidence>
<dbReference type="EMBL" id="JAXCLW010000004">
    <property type="protein sequence ID" value="MDY0884284.1"/>
    <property type="molecule type" value="Genomic_DNA"/>
</dbReference>
<evidence type="ECO:0000313" key="3">
    <source>
        <dbReference type="Proteomes" id="UP001279642"/>
    </source>
</evidence>
<dbReference type="Proteomes" id="UP001279642">
    <property type="component" value="Unassembled WGS sequence"/>
</dbReference>
<dbReference type="PANTHER" id="PTHR35870:SF1">
    <property type="entry name" value="PROTEIN, PUTATIVE (AFU_ORTHOLOGUE AFUA_5G03330)-RELATED"/>
    <property type="match status" value="1"/>
</dbReference>
<sequence>MAKLLDDIAALAPEVTAAEPSARQFGEPASQRMVGLGNHLPMALLALDRLGASPRQLGEFAAAYRKRLVPLADMTMPVVTDPGELRGEIDAFPRLEVFYRTALARDEHRAVLQRHLPSLLTGIAGAALHPLIRLAYGLLGGTRSEIAAGLAHATIRYRTLPAGSTVIAPMEADPRILLRRLRADAAFDYKPQADIPIDAAIFSASDRPRFAAVVDDLILADDPWRQLAPVAAAFHVVRDDALSLHAVAGIHATRIIAGELDKPAARQLWHHVWRAVSALYLAAGKPELPSAGYLAQLRDQVGRVEDAPDWPGILARAAETPDALAAIFTFTCLEEGRRSGDRLYRWLAWRAIT</sequence>
<gene>
    <name evidence="2" type="ORF">SMD27_15675</name>
</gene>
<dbReference type="Pfam" id="PF14027">
    <property type="entry name" value="Questin_oxidase"/>
    <property type="match status" value="1"/>
</dbReference>
<reference evidence="2 3" key="1">
    <citation type="journal article" date="2016" name="Antonie Van Leeuwenhoek">
        <title>Dongia soli sp. nov., isolated from soil from Dokdo, Korea.</title>
        <authorList>
            <person name="Kim D.U."/>
            <person name="Lee H."/>
            <person name="Kim H."/>
            <person name="Kim S.G."/>
            <person name="Ka J.O."/>
        </authorList>
    </citation>
    <scope>NUCLEOTIDE SEQUENCE [LARGE SCALE GENOMIC DNA]</scope>
    <source>
        <strain evidence="2 3">D78</strain>
    </source>
</reference>
<name>A0ABU5EE00_9PROT</name>
<dbReference type="RefSeq" id="WP_320509350.1">
    <property type="nucleotide sequence ID" value="NZ_JAXCLW010000004.1"/>
</dbReference>
<organism evidence="2 3">
    <name type="scientific">Dongia soli</name>
    <dbReference type="NCBI Taxonomy" id="600628"/>
    <lineage>
        <taxon>Bacteria</taxon>
        <taxon>Pseudomonadati</taxon>
        <taxon>Pseudomonadota</taxon>
        <taxon>Alphaproteobacteria</taxon>
        <taxon>Rhodospirillales</taxon>
        <taxon>Dongiaceae</taxon>
        <taxon>Dongia</taxon>
    </lineage>
</organism>
<proteinExistence type="predicted"/>
<keyword evidence="1" id="KW-0560">Oxidoreductase</keyword>
<keyword evidence="3" id="KW-1185">Reference proteome</keyword>
<dbReference type="InterPro" id="IPR025337">
    <property type="entry name" value="Questin_oxidase-like"/>
</dbReference>
<evidence type="ECO:0000256" key="1">
    <source>
        <dbReference type="ARBA" id="ARBA00023002"/>
    </source>
</evidence>
<dbReference type="PANTHER" id="PTHR35870">
    <property type="entry name" value="PROTEIN, PUTATIVE (AFU_ORTHOLOGUE AFUA_5G03330)-RELATED"/>
    <property type="match status" value="1"/>
</dbReference>